<dbReference type="PROSITE" id="PS51257">
    <property type="entry name" value="PROKAR_LIPOPROTEIN"/>
    <property type="match status" value="1"/>
</dbReference>
<dbReference type="RefSeq" id="WP_256612604.1">
    <property type="nucleotide sequence ID" value="NZ_JANIBM010000046.1"/>
</dbReference>
<comment type="caution">
    <text evidence="1">The sequence shown here is derived from an EMBL/GenBank/DDBJ whole genome shotgun (WGS) entry which is preliminary data.</text>
</comment>
<reference evidence="1 2" key="1">
    <citation type="submission" date="2022-07" db="EMBL/GenBank/DDBJ databases">
        <title>Methylomonas rivi sp. nov., Methylomonas rosea sp. nov., Methylomonas aureus sp. nov. and Methylomonas subterranea sp. nov., four novel methanotrophs isolated from a freshwater creek and the deep terrestrial subsurface.</title>
        <authorList>
            <person name="Abin C."/>
            <person name="Sankaranarayanan K."/>
            <person name="Garner C."/>
            <person name="Sindelar R."/>
            <person name="Kotary K."/>
            <person name="Garner R."/>
            <person name="Barclay S."/>
            <person name="Lawson P."/>
            <person name="Krumholz L."/>
        </authorList>
    </citation>
    <scope>NUCLEOTIDE SEQUENCE [LARGE SCALE GENOMIC DNA]</scope>
    <source>
        <strain evidence="1 2">SURF-1</strain>
    </source>
</reference>
<dbReference type="Gene3D" id="3.40.50.1820">
    <property type="entry name" value="alpha/beta hydrolase"/>
    <property type="match status" value="1"/>
</dbReference>
<evidence type="ECO:0000313" key="2">
    <source>
        <dbReference type="Proteomes" id="UP001524569"/>
    </source>
</evidence>
<accession>A0ABT1UMC9</accession>
<dbReference type="Proteomes" id="UP001524569">
    <property type="component" value="Unassembled WGS sequence"/>
</dbReference>
<gene>
    <name evidence="1" type="ORF">NP603_19915</name>
</gene>
<dbReference type="SUPFAM" id="SSF53474">
    <property type="entry name" value="alpha/beta-Hydrolases"/>
    <property type="match status" value="1"/>
</dbReference>
<keyword evidence="2" id="KW-1185">Reference proteome</keyword>
<dbReference type="EMBL" id="JANIBM010000046">
    <property type="protein sequence ID" value="MCQ8183389.1"/>
    <property type="molecule type" value="Genomic_DNA"/>
</dbReference>
<dbReference type="InterPro" id="IPR029058">
    <property type="entry name" value="AB_hydrolase_fold"/>
</dbReference>
<organism evidence="1 2">
    <name type="scientific">Methylomonas aurea</name>
    <dbReference type="NCBI Taxonomy" id="2952224"/>
    <lineage>
        <taxon>Bacteria</taxon>
        <taxon>Pseudomonadati</taxon>
        <taxon>Pseudomonadota</taxon>
        <taxon>Gammaproteobacteria</taxon>
        <taxon>Methylococcales</taxon>
        <taxon>Methylococcaceae</taxon>
        <taxon>Methylomonas</taxon>
    </lineage>
</organism>
<proteinExistence type="predicted"/>
<name>A0ABT1UMC9_9GAMM</name>
<protein>
    <submittedName>
        <fullName evidence="1">Uncharacterized protein</fullName>
    </submittedName>
</protein>
<evidence type="ECO:0000313" key="1">
    <source>
        <dbReference type="EMBL" id="MCQ8183389.1"/>
    </source>
</evidence>
<sequence length="406" mass="45765">MRKITLLLLVLLAGCGPRDYFRTQIDASPCISSGEQDCGAANLLADADHGYSLGFVEFDDDGRFYDGCQAEAVLQWLQSSDQPQYVVLYTHGWHHNASDVDFNVRRFKDSLKAIKQRHPGYRVVGLYLGWRGETLETPYLRMLTFWNRRGVSERLGRGQFKDFLFQIERVVKASPENRLLTIGHSLGALVVYNALRTEWLDRVRRQLPGFGDLLLLVNPAIEARRFVELRHALGELKLPAELNEPAYPSMMVIGSEADNMTGSAFTWSRALPALFEPGPNPFNASELPGTSAWELSTTAIGHYQPFQTHRLETAAADQQESAACPAVVDGNAYPAHYPQILAAAGNSQIAWLAEPYLRLRRVADEFAAGPLWFVQTDKNVLPNHGFLNRKPFWCFVEHSLERFARR</sequence>